<name>A0A8T2E7T4_ARASU</name>
<feature type="compositionally biased region" description="Low complexity" evidence="5">
    <location>
        <begin position="610"/>
        <end position="619"/>
    </location>
</feature>
<protein>
    <submittedName>
        <fullName evidence="7">Zinc finger RING-type</fullName>
    </submittedName>
</protein>
<keyword evidence="8" id="KW-1185">Reference proteome</keyword>
<dbReference type="PANTHER" id="PTHR45969:SF12">
    <property type="entry name" value="E3 UBIQUITIN-PROTEIN LIGASE RHA1A-RELATED"/>
    <property type="match status" value="1"/>
</dbReference>
<feature type="compositionally biased region" description="Low complexity" evidence="5">
    <location>
        <begin position="145"/>
        <end position="169"/>
    </location>
</feature>
<reference evidence="7 8" key="1">
    <citation type="submission" date="2020-12" db="EMBL/GenBank/DDBJ databases">
        <title>Concerted genomic and epigenomic changes stabilize Arabidopsis allopolyploids.</title>
        <authorList>
            <person name="Chen Z."/>
        </authorList>
    </citation>
    <scope>NUCLEOTIDE SEQUENCE [LARGE SCALE GENOMIC DNA]</scope>
    <source>
        <strain evidence="7">As9502</strain>
        <tissue evidence="7">Leaf</tissue>
    </source>
</reference>
<feature type="compositionally biased region" description="Polar residues" evidence="5">
    <location>
        <begin position="229"/>
        <end position="240"/>
    </location>
</feature>
<proteinExistence type="predicted"/>
<feature type="region of interest" description="Disordered" evidence="5">
    <location>
        <begin position="481"/>
        <end position="505"/>
    </location>
</feature>
<feature type="domain" description="RING-type" evidence="6">
    <location>
        <begin position="86"/>
        <end position="130"/>
    </location>
</feature>
<dbReference type="GO" id="GO:0061630">
    <property type="term" value="F:ubiquitin protein ligase activity"/>
    <property type="evidence" value="ECO:0007669"/>
    <property type="project" value="TreeGrafter"/>
</dbReference>
<dbReference type="PROSITE" id="PS50089">
    <property type="entry name" value="ZF_RING_2"/>
    <property type="match status" value="1"/>
</dbReference>
<dbReference type="GO" id="GO:0016567">
    <property type="term" value="P:protein ubiquitination"/>
    <property type="evidence" value="ECO:0007669"/>
    <property type="project" value="TreeGrafter"/>
</dbReference>
<dbReference type="OrthoDB" id="8062037at2759"/>
<keyword evidence="2 4" id="KW-0863">Zinc-finger</keyword>
<evidence type="ECO:0000256" key="2">
    <source>
        <dbReference type="ARBA" id="ARBA00022771"/>
    </source>
</evidence>
<dbReference type="EMBL" id="JAEFBJ010000004">
    <property type="protein sequence ID" value="KAG7620087.1"/>
    <property type="molecule type" value="Genomic_DNA"/>
</dbReference>
<gene>
    <name evidence="7" type="ORF">ISN44_As04g011050</name>
</gene>
<feature type="region of interest" description="Disordered" evidence="5">
    <location>
        <begin position="593"/>
        <end position="619"/>
    </location>
</feature>
<dbReference type="Proteomes" id="UP000694251">
    <property type="component" value="Chromosome 4"/>
</dbReference>
<evidence type="ECO:0000259" key="6">
    <source>
        <dbReference type="PROSITE" id="PS50089"/>
    </source>
</evidence>
<feature type="region of interest" description="Disordered" evidence="5">
    <location>
        <begin position="404"/>
        <end position="443"/>
    </location>
</feature>
<organism evidence="7 8">
    <name type="scientific">Arabidopsis suecica</name>
    <name type="common">Swedish thale-cress</name>
    <name type="synonym">Cardaminopsis suecica</name>
    <dbReference type="NCBI Taxonomy" id="45249"/>
    <lineage>
        <taxon>Eukaryota</taxon>
        <taxon>Viridiplantae</taxon>
        <taxon>Streptophyta</taxon>
        <taxon>Embryophyta</taxon>
        <taxon>Tracheophyta</taxon>
        <taxon>Spermatophyta</taxon>
        <taxon>Magnoliopsida</taxon>
        <taxon>eudicotyledons</taxon>
        <taxon>Gunneridae</taxon>
        <taxon>Pentapetalae</taxon>
        <taxon>rosids</taxon>
        <taxon>malvids</taxon>
        <taxon>Brassicales</taxon>
        <taxon>Brassicaceae</taxon>
        <taxon>Camelineae</taxon>
        <taxon>Arabidopsis</taxon>
    </lineage>
</organism>
<dbReference type="InterPro" id="IPR004252">
    <property type="entry name" value="Probable_transposase_24"/>
</dbReference>
<dbReference type="InterPro" id="IPR001841">
    <property type="entry name" value="Znf_RING"/>
</dbReference>
<keyword evidence="3" id="KW-0862">Zinc</keyword>
<dbReference type="PANTHER" id="PTHR45969">
    <property type="entry name" value="RING ZINC FINGER PROTEIN-RELATED"/>
    <property type="match status" value="1"/>
</dbReference>
<evidence type="ECO:0000313" key="8">
    <source>
        <dbReference type="Proteomes" id="UP000694251"/>
    </source>
</evidence>
<dbReference type="CDD" id="cd23121">
    <property type="entry name" value="RING-H2_RHA1-like"/>
    <property type="match status" value="1"/>
</dbReference>
<dbReference type="Pfam" id="PF13639">
    <property type="entry name" value="zf-RING_2"/>
    <property type="match status" value="1"/>
</dbReference>
<accession>A0A8T2E7T4</accession>
<evidence type="ECO:0000256" key="4">
    <source>
        <dbReference type="PROSITE-ProRule" id="PRU00175"/>
    </source>
</evidence>
<dbReference type="AlphaFoldDB" id="A0A8T2E7T4"/>
<evidence type="ECO:0000313" key="7">
    <source>
        <dbReference type="EMBL" id="KAG7620087.1"/>
    </source>
</evidence>
<feature type="region of interest" description="Disordered" evidence="5">
    <location>
        <begin position="140"/>
        <end position="175"/>
    </location>
</feature>
<dbReference type="GO" id="GO:0008270">
    <property type="term" value="F:zinc ion binding"/>
    <property type="evidence" value="ECO:0007669"/>
    <property type="project" value="UniProtKB-KW"/>
</dbReference>
<keyword evidence="1" id="KW-0479">Metal-binding</keyword>
<dbReference type="Pfam" id="PF03004">
    <property type="entry name" value="Transposase_24"/>
    <property type="match status" value="1"/>
</dbReference>
<dbReference type="SMART" id="SM00184">
    <property type="entry name" value="RING"/>
    <property type="match status" value="1"/>
</dbReference>
<evidence type="ECO:0000256" key="1">
    <source>
        <dbReference type="ARBA" id="ARBA00022723"/>
    </source>
</evidence>
<evidence type="ECO:0000256" key="3">
    <source>
        <dbReference type="ARBA" id="ARBA00022833"/>
    </source>
</evidence>
<sequence>MGLPEDFITELQIPSYILKILYVIGFFRDMVDALCPYIGLPRFLDHNETSAPDPTRHALSTSASLANELIPVVRFSDLPTDPEDCCTVCLSDFESDDKVRQLPKCGHVFHHHCLDRWIVDYNKMKCPVCRHRFLPKEKYTQSDWGSGSDCSRRNSSSPGSAASRSISSPSRRDSSSPAAVATLLLQQPSRLFFSSSSRDSISFASKMPSSENTYARYRSQQGDPLHVNSPVSAGNISGVQGSRHPPSPPTPTTQPSVNDSDSQDERLNNLTLEELLDSPGRAGLTRLDPKRPPGTLWFDDDPAVAATVCSIFERDFKEPHANWSQTSKATIDRWYETFAQVYNWDRSINKRVRVEFEAKLKSRMTDQVSRWKGNWKEKGDEAKPKWIDPDVWKGLVLFWQDPKSEKKSNNSRNARYHDPDGKGIYKHRSGQTSYKARARKRCEKTGEKTPDFLELLDETHRKADGSFIDGKSEEIYKEVTSRIEEEESHMGSGDNPESTGSGGLSVHAKNKIFTEVAPRKKGRIYGVGSLQFEASSAHSGPTLPSDDPVILSAKLAAAEACIQNQAEKINSFDILFDYLAEKDPALAAILRRGSSTQTRPVSANEPPVATAPEQQANEETAAAAALANLATGSSPSSVF</sequence>
<feature type="region of interest" description="Disordered" evidence="5">
    <location>
        <begin position="221"/>
        <end position="263"/>
    </location>
</feature>
<comment type="caution">
    <text evidence="7">The sequence shown here is derived from an EMBL/GenBank/DDBJ whole genome shotgun (WGS) entry which is preliminary data.</text>
</comment>
<evidence type="ECO:0000256" key="5">
    <source>
        <dbReference type="SAM" id="MobiDB-lite"/>
    </source>
</evidence>